<dbReference type="GeneID" id="65071756"/>
<dbReference type="KEGG" id="vg:65071756"/>
<proteinExistence type="predicted"/>
<gene>
    <name evidence="1" type="primary">43</name>
    <name evidence="1" type="ORF">SEA_WHEELBITE_43</name>
</gene>
<dbReference type="RefSeq" id="YP_010082751.1">
    <property type="nucleotide sequence ID" value="NC_055034.1"/>
</dbReference>
<dbReference type="EMBL" id="MF140434">
    <property type="protein sequence ID" value="ASR84135.1"/>
    <property type="molecule type" value="Genomic_DNA"/>
</dbReference>
<sequence length="59" mass="6582">MRPETSESTGFAAQAIREPLDVVAGAYRLYRTTTVVSGDRTATYPERPQVDEYTMEPPC</sequence>
<evidence type="ECO:0000313" key="1">
    <source>
        <dbReference type="EMBL" id="ASR84135.1"/>
    </source>
</evidence>
<accession>A0A222ZIB0</accession>
<organism evidence="1 2">
    <name type="scientific">Arthrobacter phage Wheelbite</name>
    <dbReference type="NCBI Taxonomy" id="2015873"/>
    <lineage>
        <taxon>Viruses</taxon>
        <taxon>Duplodnaviria</taxon>
        <taxon>Heunggongvirae</taxon>
        <taxon>Uroviricota</taxon>
        <taxon>Caudoviricetes</taxon>
        <taxon>Laroyevirus</taxon>
        <taxon>Laroyevirus wheelbite</taxon>
    </lineage>
</organism>
<reference evidence="2" key="1">
    <citation type="submission" date="2017-05" db="EMBL/GenBank/DDBJ databases">
        <authorList>
            <person name="Aguayo I.A."/>
            <person name="Haubrich L.A."/>
            <person name="Lawand A."/>
            <person name="Nayek S."/>
            <person name="Syed N."/>
            <person name="Wagner P.E."/>
            <person name="Donegan-Quick R."/>
            <person name="Kim T."/>
            <person name="Visi D.K."/>
            <person name="Allen M.S."/>
            <person name="Hughes L.E."/>
            <person name="Stoner T.H."/>
            <person name="Garlena R.A."/>
            <person name="Russell D.A."/>
            <person name="Pope W.H."/>
            <person name="Jacobs-Sera D."/>
            <person name="Hatfull G.F."/>
        </authorList>
    </citation>
    <scope>NUCLEOTIDE SEQUENCE [LARGE SCALE GENOMIC DNA]</scope>
</reference>
<keyword evidence="2" id="KW-1185">Reference proteome</keyword>
<dbReference type="Proteomes" id="UP000225544">
    <property type="component" value="Segment"/>
</dbReference>
<evidence type="ECO:0000313" key="2">
    <source>
        <dbReference type="Proteomes" id="UP000225544"/>
    </source>
</evidence>
<protein>
    <submittedName>
        <fullName evidence="1">Uncharacterized protein</fullName>
    </submittedName>
</protein>
<name>A0A222ZIB0_9CAUD</name>